<name>M3FHF1_9ACTN</name>
<dbReference type="AlphaFoldDB" id="M3FHF1"/>
<proteinExistence type="predicted"/>
<sequence length="39" mass="4493">MTHDNAERMVVWKVNSPESVQRKVGSLHDLSPTTSSRRR</sequence>
<feature type="region of interest" description="Disordered" evidence="1">
    <location>
        <begin position="17"/>
        <end position="39"/>
    </location>
</feature>
<dbReference type="EMBL" id="KB405096">
    <property type="protein sequence ID" value="EMF51444.1"/>
    <property type="molecule type" value="Genomic_DNA"/>
</dbReference>
<reference evidence="3" key="1">
    <citation type="journal article" date="2013" name="Genome Announc.">
        <title>Draft Genome Sequence of Streptomyces bottropensis ATCC 25435, a Bottromycin-Producing Actinomycete.</title>
        <authorList>
            <person name="Zhang H."/>
            <person name="Zhou W."/>
            <person name="Zhuang Y."/>
            <person name="Liang X."/>
            <person name="Liu T."/>
        </authorList>
    </citation>
    <scope>NUCLEOTIDE SEQUENCE [LARGE SCALE GENOMIC DNA]</scope>
    <source>
        <strain evidence="3">ATCC 25435</strain>
    </source>
</reference>
<evidence type="ECO:0000313" key="2">
    <source>
        <dbReference type="EMBL" id="EMF51444.1"/>
    </source>
</evidence>
<organism evidence="2 3">
    <name type="scientific">Streptomyces bottropensis ATCC 25435</name>
    <dbReference type="NCBI Taxonomy" id="1054862"/>
    <lineage>
        <taxon>Bacteria</taxon>
        <taxon>Bacillati</taxon>
        <taxon>Actinomycetota</taxon>
        <taxon>Actinomycetes</taxon>
        <taxon>Kitasatosporales</taxon>
        <taxon>Streptomycetaceae</taxon>
        <taxon>Streptomyces</taxon>
    </lineage>
</organism>
<gene>
    <name evidence="2" type="ORF">SBD_7149</name>
</gene>
<dbReference type="Proteomes" id="UP000030760">
    <property type="component" value="Unassembled WGS sequence"/>
</dbReference>
<accession>M3FHF1</accession>
<evidence type="ECO:0000256" key="1">
    <source>
        <dbReference type="SAM" id="MobiDB-lite"/>
    </source>
</evidence>
<protein>
    <submittedName>
        <fullName evidence="2">Uncharacterized protein</fullName>
    </submittedName>
</protein>
<evidence type="ECO:0000313" key="3">
    <source>
        <dbReference type="Proteomes" id="UP000030760"/>
    </source>
</evidence>